<sequence>MEVRTPPDTASTAVDLLKLARWLRRYSYDNRPAIPLEEQLQRLYRTFVNASSPGHDLPLPPLPFDIRPYILPGRRQVESSPEADESSNPAPEPTPREEEPRKSPELTKSPEIVQASLELL</sequence>
<dbReference type="RefSeq" id="XP_067492737.1">
    <property type="nucleotide sequence ID" value="XM_067630055.1"/>
</dbReference>
<dbReference type="Proteomes" id="UP000283090">
    <property type="component" value="Unassembled WGS sequence"/>
</dbReference>
<keyword evidence="3" id="KW-1185">Reference proteome</keyword>
<accession>A0A437A7M8</accession>
<evidence type="ECO:0000256" key="1">
    <source>
        <dbReference type="SAM" id="MobiDB-lite"/>
    </source>
</evidence>
<name>A0A437A7M8_ARTFL</name>
<gene>
    <name evidence="2" type="ORF">DFL_001436</name>
</gene>
<evidence type="ECO:0000313" key="3">
    <source>
        <dbReference type="Proteomes" id="UP000283090"/>
    </source>
</evidence>
<feature type="compositionally biased region" description="Basic and acidic residues" evidence="1">
    <location>
        <begin position="94"/>
        <end position="105"/>
    </location>
</feature>
<proteinExistence type="predicted"/>
<reference evidence="2 3" key="1">
    <citation type="submission" date="2019-01" db="EMBL/GenBank/DDBJ databases">
        <title>Intercellular communication is required for trap formation in the nematode-trapping fungus Duddingtonia flagrans.</title>
        <authorList>
            <person name="Youssar L."/>
            <person name="Wernet V."/>
            <person name="Hensel N."/>
            <person name="Hildebrandt H.-G."/>
            <person name="Fischer R."/>
        </authorList>
    </citation>
    <scope>NUCLEOTIDE SEQUENCE [LARGE SCALE GENOMIC DNA]</scope>
    <source>
        <strain evidence="2 3">CBS H-5679</strain>
    </source>
</reference>
<feature type="region of interest" description="Disordered" evidence="1">
    <location>
        <begin position="70"/>
        <end position="120"/>
    </location>
</feature>
<dbReference type="VEuPathDB" id="FungiDB:DFL_001436"/>
<protein>
    <submittedName>
        <fullName evidence="2">Uncharacterized protein</fullName>
    </submittedName>
</protein>
<comment type="caution">
    <text evidence="2">The sequence shown here is derived from an EMBL/GenBank/DDBJ whole genome shotgun (WGS) entry which is preliminary data.</text>
</comment>
<evidence type="ECO:0000313" key="2">
    <source>
        <dbReference type="EMBL" id="RVD87193.1"/>
    </source>
</evidence>
<dbReference type="AlphaFoldDB" id="A0A437A7M8"/>
<organism evidence="2 3">
    <name type="scientific">Arthrobotrys flagrans</name>
    <name type="common">Nematode-trapping fungus</name>
    <name type="synonym">Trichothecium flagrans</name>
    <dbReference type="NCBI Taxonomy" id="97331"/>
    <lineage>
        <taxon>Eukaryota</taxon>
        <taxon>Fungi</taxon>
        <taxon>Dikarya</taxon>
        <taxon>Ascomycota</taxon>
        <taxon>Pezizomycotina</taxon>
        <taxon>Orbiliomycetes</taxon>
        <taxon>Orbiliales</taxon>
        <taxon>Orbiliaceae</taxon>
        <taxon>Arthrobotrys</taxon>
    </lineage>
</organism>
<dbReference type="EMBL" id="SAEB01000003">
    <property type="protein sequence ID" value="RVD87193.1"/>
    <property type="molecule type" value="Genomic_DNA"/>
</dbReference>
<dbReference type="GeneID" id="93583747"/>